<gene>
    <name evidence="2" type="ORF">H6G05_20910</name>
</gene>
<feature type="transmembrane region" description="Helical" evidence="1">
    <location>
        <begin position="302"/>
        <end position="319"/>
    </location>
</feature>
<feature type="transmembrane region" description="Helical" evidence="1">
    <location>
        <begin position="242"/>
        <end position="261"/>
    </location>
</feature>
<feature type="transmembrane region" description="Helical" evidence="1">
    <location>
        <begin position="205"/>
        <end position="222"/>
    </location>
</feature>
<keyword evidence="1" id="KW-0812">Transmembrane</keyword>
<sequence length="332" mass="38109">MMWLSFIKPLPAYFCNFLSCTKLYNAKPDTEICFLTGGKIVELSDIMTLEEEVAAKLGNHETTGQTVSIAFTLANKRIKDFSTWAEFERVKWNTVNEKVDAISMNWNILIQLPQHKSPQTHSMKLRIGNAIPPKDIFQMMLTSDDISEVKEAISAGVCKVDFINTIVANELLFIVEKWYKGLKKVPEPELIQNLLKKYGKSTTGFIRYFFPLLILIIIFSYTDYLYPIIGIEKDLSLDSLQTSLIFLLGFFMVGSFVGSLIEKSIDKQIDKLEEYPNFQITKGDENAKDDFERKNKKLTKKISNKVLAILFAAPFNYFIKFLLDHFLKSIIN</sequence>
<reference evidence="2 3" key="1">
    <citation type="journal article" date="2020" name="ISME J.">
        <title>Comparative genomics reveals insights into cyanobacterial evolution and habitat adaptation.</title>
        <authorList>
            <person name="Chen M.Y."/>
            <person name="Teng W.K."/>
            <person name="Zhao L."/>
            <person name="Hu C.X."/>
            <person name="Zhou Y.K."/>
            <person name="Han B.P."/>
            <person name="Song L.R."/>
            <person name="Shu W.S."/>
        </authorList>
    </citation>
    <scope>NUCLEOTIDE SEQUENCE [LARGE SCALE GENOMIC DNA]</scope>
    <source>
        <strain evidence="2 3">FACHB-1050</strain>
    </source>
</reference>
<evidence type="ECO:0000256" key="1">
    <source>
        <dbReference type="SAM" id="Phobius"/>
    </source>
</evidence>
<keyword evidence="1" id="KW-0472">Membrane</keyword>
<dbReference type="Proteomes" id="UP000618445">
    <property type="component" value="Unassembled WGS sequence"/>
</dbReference>
<name>A0ABR8CEQ9_9CYAN</name>
<comment type="caution">
    <text evidence="2">The sequence shown here is derived from an EMBL/GenBank/DDBJ whole genome shotgun (WGS) entry which is preliminary data.</text>
</comment>
<evidence type="ECO:0000313" key="2">
    <source>
        <dbReference type="EMBL" id="MBD2319293.1"/>
    </source>
</evidence>
<proteinExistence type="predicted"/>
<keyword evidence="1" id="KW-1133">Transmembrane helix</keyword>
<evidence type="ECO:0000313" key="3">
    <source>
        <dbReference type="Proteomes" id="UP000618445"/>
    </source>
</evidence>
<accession>A0ABR8CEQ9</accession>
<keyword evidence="3" id="KW-1185">Reference proteome</keyword>
<protein>
    <submittedName>
        <fullName evidence="2">Uncharacterized protein</fullName>
    </submittedName>
</protein>
<dbReference type="EMBL" id="JACJQY010000047">
    <property type="protein sequence ID" value="MBD2319293.1"/>
    <property type="molecule type" value="Genomic_DNA"/>
</dbReference>
<organism evidence="2 3">
    <name type="scientific">Phormidium tenue FACHB-1050</name>
    <dbReference type="NCBI Taxonomy" id="2692857"/>
    <lineage>
        <taxon>Bacteria</taxon>
        <taxon>Bacillati</taxon>
        <taxon>Cyanobacteriota</taxon>
        <taxon>Cyanophyceae</taxon>
        <taxon>Oscillatoriophycideae</taxon>
        <taxon>Oscillatoriales</taxon>
        <taxon>Oscillatoriaceae</taxon>
        <taxon>Phormidium</taxon>
    </lineage>
</organism>